<keyword evidence="7" id="KW-0906">Nuclear pore complex</keyword>
<evidence type="ECO:0000256" key="8">
    <source>
        <dbReference type="ARBA" id="ARBA00023242"/>
    </source>
</evidence>
<dbReference type="SUPFAM" id="SSF82215">
    <property type="entry name" value="C-terminal autoproteolytic domain of nucleoporin nup98"/>
    <property type="match status" value="1"/>
</dbReference>
<dbReference type="InterPro" id="IPR037665">
    <property type="entry name" value="Nucleoporin_S59-like"/>
</dbReference>
<dbReference type="Gene3D" id="3.30.1610.10">
    <property type="entry name" value="Peptidase S59, nucleoporin"/>
    <property type="match status" value="1"/>
</dbReference>
<evidence type="ECO:0000256" key="6">
    <source>
        <dbReference type="ARBA" id="ARBA00023010"/>
    </source>
</evidence>
<dbReference type="FunFam" id="3.30.1610.10:FF:000002">
    <property type="entry name" value="nuclear pore complex protein NUP98A"/>
    <property type="match status" value="1"/>
</dbReference>
<dbReference type="EMBL" id="KZ305020">
    <property type="protein sequence ID" value="PIA60590.1"/>
    <property type="molecule type" value="Genomic_DNA"/>
</dbReference>
<dbReference type="GO" id="GO:0003723">
    <property type="term" value="F:RNA binding"/>
    <property type="evidence" value="ECO:0007669"/>
    <property type="project" value="TreeGrafter"/>
</dbReference>
<dbReference type="OrthoDB" id="31011at2759"/>
<gene>
    <name evidence="11" type="ORF">AQUCO_00300231v1</name>
</gene>
<evidence type="ECO:0000256" key="3">
    <source>
        <dbReference type="ARBA" id="ARBA00022448"/>
    </source>
</evidence>
<evidence type="ECO:0000256" key="9">
    <source>
        <dbReference type="ARBA" id="ARBA00065263"/>
    </source>
</evidence>
<dbReference type="GO" id="GO:0017056">
    <property type="term" value="F:structural constituent of nuclear pore"/>
    <property type="evidence" value="ECO:0007669"/>
    <property type="project" value="InterPro"/>
</dbReference>
<dbReference type="GO" id="GO:0044614">
    <property type="term" value="C:nuclear pore cytoplasmic filaments"/>
    <property type="evidence" value="ECO:0007669"/>
    <property type="project" value="TreeGrafter"/>
</dbReference>
<dbReference type="GO" id="GO:0034398">
    <property type="term" value="P:telomere tethering at nuclear periphery"/>
    <property type="evidence" value="ECO:0007669"/>
    <property type="project" value="TreeGrafter"/>
</dbReference>
<keyword evidence="8" id="KW-0539">Nucleus</keyword>
<keyword evidence="3" id="KW-0813">Transport</keyword>
<sequence length="198" mass="22634">MPVFENKSHEELRWEDYQMEVTLLPLGPQNSPFGLGSPCTHAFWSSMSKISRDYYTKPSIEELEAKEKAEPGFCRRVKDFVIGRHGYGSIKFIGYTDVLGLDLETHVCFNHGEVIVYIDNSKKPPVGQGLNKPAEVTLLNIMCLDKKTGQQYTEGPKVEKYKKLLVIKAREQGAESISYHPLTGEWKLRVEHFNVDRL</sequence>
<dbReference type="GO" id="GO:0000973">
    <property type="term" value="P:post-transcriptional tethering of RNA polymerase II gene DNA at nuclear periphery"/>
    <property type="evidence" value="ECO:0007669"/>
    <property type="project" value="TreeGrafter"/>
</dbReference>
<evidence type="ECO:0000256" key="7">
    <source>
        <dbReference type="ARBA" id="ARBA00023132"/>
    </source>
</evidence>
<dbReference type="AlphaFoldDB" id="A0A2G5EXZ3"/>
<dbReference type="PROSITE" id="PS51434">
    <property type="entry name" value="NUP_C"/>
    <property type="match status" value="1"/>
</dbReference>
<comment type="subunit">
    <text evidence="9">Part of the nuclear pore complex (NPC). The NPC has an eight-fold symmetrical structure comprising a central transport channel and two rings, the cytoplasmic and nuclear rings, to which eight filaments are attached. The cytoplasmic filaments have loose ends, while the nuclear filaments are joined in a distal ring, forming a nuclear basket. NPCs are highly dynamic in configuration and composition, and can be devided in 3 subcomplexes, the NUP62 subcomplex, the NUP107-160 subcomplex and the NUP93 subcomplex, containing approximately 30 different nucleoporin proteins.</text>
</comment>
<evidence type="ECO:0000256" key="1">
    <source>
        <dbReference type="ARBA" id="ARBA00004567"/>
    </source>
</evidence>
<evidence type="ECO:0000313" key="11">
    <source>
        <dbReference type="EMBL" id="PIA60590.1"/>
    </source>
</evidence>
<name>A0A2G5EXZ3_AQUCA</name>
<comment type="similarity">
    <text evidence="2">Belongs to the nucleoporin GLFG family.</text>
</comment>
<dbReference type="PANTHER" id="PTHR23198:SF6">
    <property type="entry name" value="NUCLEAR PORE COMPLEX PROTEIN NUP98-NUP96"/>
    <property type="match status" value="1"/>
</dbReference>
<dbReference type="GO" id="GO:0006405">
    <property type="term" value="P:RNA export from nucleus"/>
    <property type="evidence" value="ECO:0007669"/>
    <property type="project" value="TreeGrafter"/>
</dbReference>
<evidence type="ECO:0000256" key="5">
    <source>
        <dbReference type="ARBA" id="ARBA00022927"/>
    </source>
</evidence>
<dbReference type="GO" id="GO:0048573">
    <property type="term" value="P:photoperiodism, flowering"/>
    <property type="evidence" value="ECO:0007669"/>
    <property type="project" value="UniProtKB-ARBA"/>
</dbReference>
<dbReference type="InterPro" id="IPR036903">
    <property type="entry name" value="Nup98_auto-Pept-S59_dom_sf"/>
</dbReference>
<evidence type="ECO:0000313" key="12">
    <source>
        <dbReference type="Proteomes" id="UP000230069"/>
    </source>
</evidence>
<keyword evidence="6" id="KW-0811">Translocation</keyword>
<evidence type="ECO:0000256" key="4">
    <source>
        <dbReference type="ARBA" id="ARBA00022816"/>
    </source>
</evidence>
<dbReference type="STRING" id="218851.A0A2G5EXZ3"/>
<dbReference type="InterPro" id="IPR007230">
    <property type="entry name" value="Nup98_auto-Pept-S59_dom"/>
</dbReference>
<dbReference type="GO" id="GO:0006606">
    <property type="term" value="P:protein import into nucleus"/>
    <property type="evidence" value="ECO:0007669"/>
    <property type="project" value="TreeGrafter"/>
</dbReference>
<feature type="domain" description="Peptidase S59" evidence="10">
    <location>
        <begin position="51"/>
        <end position="193"/>
    </location>
</feature>
<dbReference type="InParanoid" id="A0A2G5EXZ3"/>
<dbReference type="PANTHER" id="PTHR23198">
    <property type="entry name" value="NUCLEOPORIN"/>
    <property type="match status" value="1"/>
</dbReference>
<dbReference type="Proteomes" id="UP000230069">
    <property type="component" value="Unassembled WGS sequence"/>
</dbReference>
<dbReference type="GO" id="GO:0051028">
    <property type="term" value="P:mRNA transport"/>
    <property type="evidence" value="ECO:0007669"/>
    <property type="project" value="UniProtKB-KW"/>
</dbReference>
<keyword evidence="5" id="KW-0653">Protein transport</keyword>
<reference evidence="11 12" key="1">
    <citation type="submission" date="2017-09" db="EMBL/GenBank/DDBJ databases">
        <title>WGS assembly of Aquilegia coerulea Goldsmith.</title>
        <authorList>
            <person name="Hodges S."/>
            <person name="Kramer E."/>
            <person name="Nordborg M."/>
            <person name="Tomkins J."/>
            <person name="Borevitz J."/>
            <person name="Derieg N."/>
            <person name="Yan J."/>
            <person name="Mihaltcheva S."/>
            <person name="Hayes R.D."/>
            <person name="Rokhsar D."/>
        </authorList>
    </citation>
    <scope>NUCLEOTIDE SEQUENCE [LARGE SCALE GENOMIC DNA]</scope>
    <source>
        <strain evidence="12">cv. Goldsmith</strain>
    </source>
</reference>
<keyword evidence="12" id="KW-1185">Reference proteome</keyword>
<evidence type="ECO:0000259" key="10">
    <source>
        <dbReference type="PROSITE" id="PS51434"/>
    </source>
</evidence>
<dbReference type="Pfam" id="PF04096">
    <property type="entry name" value="Nucleoporin2"/>
    <property type="match status" value="1"/>
</dbReference>
<evidence type="ECO:0000256" key="2">
    <source>
        <dbReference type="ARBA" id="ARBA00008926"/>
    </source>
</evidence>
<dbReference type="GO" id="GO:0008139">
    <property type="term" value="F:nuclear localization sequence binding"/>
    <property type="evidence" value="ECO:0007669"/>
    <property type="project" value="TreeGrafter"/>
</dbReference>
<accession>A0A2G5EXZ3</accession>
<keyword evidence="4" id="KW-0509">mRNA transport</keyword>
<comment type="subcellular location">
    <subcellularLocation>
        <location evidence="1">Nucleus</location>
        <location evidence="1">Nuclear pore complex</location>
    </subcellularLocation>
</comment>
<proteinExistence type="inferred from homology"/>
<organism evidence="11 12">
    <name type="scientific">Aquilegia coerulea</name>
    <name type="common">Rocky mountain columbine</name>
    <dbReference type="NCBI Taxonomy" id="218851"/>
    <lineage>
        <taxon>Eukaryota</taxon>
        <taxon>Viridiplantae</taxon>
        <taxon>Streptophyta</taxon>
        <taxon>Embryophyta</taxon>
        <taxon>Tracheophyta</taxon>
        <taxon>Spermatophyta</taxon>
        <taxon>Magnoliopsida</taxon>
        <taxon>Ranunculales</taxon>
        <taxon>Ranunculaceae</taxon>
        <taxon>Thalictroideae</taxon>
        <taxon>Aquilegia</taxon>
    </lineage>
</organism>
<protein>
    <recommendedName>
        <fullName evidence="10">Peptidase S59 domain-containing protein</fullName>
    </recommendedName>
</protein>
<dbReference type="Gene3D" id="1.10.10.2360">
    <property type="match status" value="1"/>
</dbReference>